<comment type="caution">
    <text evidence="6">The sequence shown here is derived from an EMBL/GenBank/DDBJ whole genome shotgun (WGS) entry which is preliminary data.</text>
</comment>
<dbReference type="InterPro" id="IPR036061">
    <property type="entry name" value="CheW-like_dom_sf"/>
</dbReference>
<dbReference type="FunFam" id="2.40.50.180:FF:000002">
    <property type="entry name" value="Chemotaxis protein CheW"/>
    <property type="match status" value="1"/>
</dbReference>
<evidence type="ECO:0000313" key="7">
    <source>
        <dbReference type="Proteomes" id="UP000242288"/>
    </source>
</evidence>
<keyword evidence="3" id="KW-0963">Cytoplasm</keyword>
<gene>
    <name evidence="6" type="ORF">C0186_01180</name>
</gene>
<organism evidence="6 7">
    <name type="scientific">Thermodesulfovibrio aggregans</name>
    <dbReference type="NCBI Taxonomy" id="86166"/>
    <lineage>
        <taxon>Bacteria</taxon>
        <taxon>Pseudomonadati</taxon>
        <taxon>Nitrospirota</taxon>
        <taxon>Thermodesulfovibrionia</taxon>
        <taxon>Thermodesulfovibrionales</taxon>
        <taxon>Thermodesulfovibrionaceae</taxon>
        <taxon>Thermodesulfovibrio</taxon>
    </lineage>
</organism>
<protein>
    <recommendedName>
        <fullName evidence="2">Chemotaxis protein CheW</fullName>
    </recommendedName>
</protein>
<dbReference type="InterPro" id="IPR039315">
    <property type="entry name" value="CheW"/>
</dbReference>
<keyword evidence="4" id="KW-0145">Chemotaxis</keyword>
<evidence type="ECO:0000256" key="1">
    <source>
        <dbReference type="ARBA" id="ARBA00004496"/>
    </source>
</evidence>
<sequence length="172" mass="19122">MDTALVVSEKKAGGDTKILQLVTFTLGGEEYAVDILKVQEINRMKEITRVPNAPYYVEGVINLRGKVIPVVSLRKKFGLPEEEETAKQRIMIMDIQGITIGLIVDSVSEVLRISTDIVEPPPAMTYSVSSEFIWGIAKLEDRLIILLDMDRLIGKEESEGMVEATEKAAIEE</sequence>
<dbReference type="Gene3D" id="2.30.30.40">
    <property type="entry name" value="SH3 Domains"/>
    <property type="match status" value="1"/>
</dbReference>
<dbReference type="GO" id="GO:0006935">
    <property type="term" value="P:chemotaxis"/>
    <property type="evidence" value="ECO:0007669"/>
    <property type="project" value="UniProtKB-KW"/>
</dbReference>
<evidence type="ECO:0000259" key="5">
    <source>
        <dbReference type="PROSITE" id="PS50851"/>
    </source>
</evidence>
<dbReference type="InterPro" id="IPR002545">
    <property type="entry name" value="CheW-lke_dom"/>
</dbReference>
<name>A0A2J6WPX8_9BACT</name>
<proteinExistence type="predicted"/>
<dbReference type="GO" id="GO:0005829">
    <property type="term" value="C:cytosol"/>
    <property type="evidence" value="ECO:0007669"/>
    <property type="project" value="TreeGrafter"/>
</dbReference>
<dbReference type="PANTHER" id="PTHR22617">
    <property type="entry name" value="CHEMOTAXIS SENSOR HISTIDINE KINASE-RELATED"/>
    <property type="match status" value="1"/>
</dbReference>
<dbReference type="Pfam" id="PF01584">
    <property type="entry name" value="CheW"/>
    <property type="match status" value="1"/>
</dbReference>
<comment type="subcellular location">
    <subcellularLocation>
        <location evidence="1">Cytoplasm</location>
    </subcellularLocation>
</comment>
<evidence type="ECO:0000313" key="6">
    <source>
        <dbReference type="EMBL" id="PMP72433.1"/>
    </source>
</evidence>
<reference evidence="6 7" key="1">
    <citation type="submission" date="2018-01" db="EMBL/GenBank/DDBJ databases">
        <title>Metagenomic assembled genomes from two thermal pools in the Uzon Caldera, Kamchatka, Russia.</title>
        <authorList>
            <person name="Wilkins L."/>
            <person name="Ettinger C."/>
        </authorList>
    </citation>
    <scope>NUCLEOTIDE SEQUENCE [LARGE SCALE GENOMIC DNA]</scope>
    <source>
        <strain evidence="6">ZAV-04</strain>
    </source>
</reference>
<feature type="domain" description="CheW-like" evidence="5">
    <location>
        <begin position="18"/>
        <end position="158"/>
    </location>
</feature>
<dbReference type="SUPFAM" id="SSF50341">
    <property type="entry name" value="CheW-like"/>
    <property type="match status" value="1"/>
</dbReference>
<dbReference type="PROSITE" id="PS50851">
    <property type="entry name" value="CHEW"/>
    <property type="match status" value="1"/>
</dbReference>
<dbReference type="PANTHER" id="PTHR22617:SF23">
    <property type="entry name" value="CHEMOTAXIS PROTEIN CHEW"/>
    <property type="match status" value="1"/>
</dbReference>
<dbReference type="SMART" id="SM00260">
    <property type="entry name" value="CheW"/>
    <property type="match status" value="1"/>
</dbReference>
<evidence type="ECO:0000256" key="2">
    <source>
        <dbReference type="ARBA" id="ARBA00021483"/>
    </source>
</evidence>
<evidence type="ECO:0000256" key="3">
    <source>
        <dbReference type="ARBA" id="ARBA00022490"/>
    </source>
</evidence>
<dbReference type="Gene3D" id="2.40.50.180">
    <property type="entry name" value="CheA-289, Domain 4"/>
    <property type="match status" value="1"/>
</dbReference>
<dbReference type="AlphaFoldDB" id="A0A2J6WPX8"/>
<dbReference type="GO" id="GO:0007165">
    <property type="term" value="P:signal transduction"/>
    <property type="evidence" value="ECO:0007669"/>
    <property type="project" value="InterPro"/>
</dbReference>
<accession>A0A2J6WPX8</accession>
<dbReference type="Proteomes" id="UP000242288">
    <property type="component" value="Unassembled WGS sequence"/>
</dbReference>
<evidence type="ECO:0000256" key="4">
    <source>
        <dbReference type="ARBA" id="ARBA00022500"/>
    </source>
</evidence>
<dbReference type="CDD" id="cd00732">
    <property type="entry name" value="CheW"/>
    <property type="match status" value="1"/>
</dbReference>
<dbReference type="EMBL" id="PNIO01000008">
    <property type="protein sequence ID" value="PMP72433.1"/>
    <property type="molecule type" value="Genomic_DNA"/>
</dbReference>